<dbReference type="Gene3D" id="2.40.160.210">
    <property type="entry name" value="Acyl-CoA thioesterase, double hotdog domain"/>
    <property type="match status" value="1"/>
</dbReference>
<dbReference type="InterPro" id="IPR042171">
    <property type="entry name" value="Acyl-CoA_hotdog"/>
</dbReference>
<dbReference type="Proteomes" id="UP001170379">
    <property type="component" value="Unassembled WGS sequence"/>
</dbReference>
<evidence type="ECO:0000313" key="4">
    <source>
        <dbReference type="Proteomes" id="UP001170379"/>
    </source>
</evidence>
<evidence type="ECO:0000259" key="2">
    <source>
        <dbReference type="Pfam" id="PF13622"/>
    </source>
</evidence>
<reference evidence="3" key="1">
    <citation type="submission" date="2018-03" db="EMBL/GenBank/DDBJ databases">
        <authorList>
            <person name="Nunes O.C."/>
            <person name="Lopes A.R."/>
            <person name="Froufe H."/>
            <person name="Munoz-Merida A."/>
            <person name="Barroso C."/>
            <person name="Egas C."/>
        </authorList>
    </citation>
    <scope>NUCLEOTIDE SEQUENCE</scope>
    <source>
        <strain evidence="3">ON4</strain>
    </source>
</reference>
<feature type="domain" description="Acyl-CoA thioesterase-like N-terminal HotDog" evidence="2">
    <location>
        <begin position="44"/>
        <end position="145"/>
    </location>
</feature>
<dbReference type="EMBL" id="PXVD01000006">
    <property type="protein sequence ID" value="MDJ1370752.1"/>
    <property type="molecule type" value="Genomic_DNA"/>
</dbReference>
<protein>
    <recommendedName>
        <fullName evidence="2">Acyl-CoA thioesterase-like N-terminal HotDog domain-containing protein</fullName>
    </recommendedName>
</protein>
<comment type="caution">
    <text evidence="3">The sequence shown here is derived from an EMBL/GenBank/DDBJ whole genome shotgun (WGS) entry which is preliminary data.</text>
</comment>
<name>A0ABT7C7P5_9MICO</name>
<dbReference type="InterPro" id="IPR049449">
    <property type="entry name" value="TesB_ACOT8-like_N"/>
</dbReference>
<sequence length="321" mass="34857">MPGLSNVDAMSGFFERDLTDSGEVFTPTSESKSGWGDIVRGPAITALLARAIENVVAPRDADGQATADASGQTPAQDRQHASGSADRREKEGQAQLIPARTTFELHSPVPRRPLRTEVRILRDGRRLKLVEADLICGDSVYARARSVWLRPNDDADVSDNTPWHADRQFTTPGPGPWNPSNDRRLFRSADKPWSDQGWGHQDAGRKTVWQLPVPVVVGEFHSPYQVAATVADVTNLATGWGPEGLDFINADATLSLVRLPSRNEVGVQAIDRVDHDGIAIGTGVLFDEDGQFGTAQVTTILQPGGRIRFEDPETGAPNKLV</sequence>
<feature type="region of interest" description="Disordered" evidence="1">
    <location>
        <begin position="60"/>
        <end position="95"/>
    </location>
</feature>
<accession>A0ABT7C7P5</accession>
<feature type="region of interest" description="Disordered" evidence="1">
    <location>
        <begin position="159"/>
        <end position="182"/>
    </location>
</feature>
<feature type="compositionally biased region" description="Polar residues" evidence="1">
    <location>
        <begin position="67"/>
        <end position="76"/>
    </location>
</feature>
<organism evidence="3 4">
    <name type="scientific">Gulosibacter molinativorax</name>
    <dbReference type="NCBI Taxonomy" id="256821"/>
    <lineage>
        <taxon>Bacteria</taxon>
        <taxon>Bacillati</taxon>
        <taxon>Actinomycetota</taxon>
        <taxon>Actinomycetes</taxon>
        <taxon>Micrococcales</taxon>
        <taxon>Microbacteriaceae</taxon>
        <taxon>Gulosibacter</taxon>
    </lineage>
</organism>
<dbReference type="Pfam" id="PF13622">
    <property type="entry name" value="4HBT_3"/>
    <property type="match status" value="1"/>
</dbReference>
<reference evidence="3" key="2">
    <citation type="journal article" date="2022" name="Sci. Rep.">
        <title>In silico prediction of the enzymes involved in the degradation of the herbicide molinate by Gulosibacter molinativorax ON4T.</title>
        <authorList>
            <person name="Lopes A.R."/>
            <person name="Bunin E."/>
            <person name="Viana A.T."/>
            <person name="Froufe H."/>
            <person name="Munoz-Merida A."/>
            <person name="Pinho D."/>
            <person name="Figueiredo J."/>
            <person name="Barroso C."/>
            <person name="Vaz-Moreira I."/>
            <person name="Bellanger X."/>
            <person name="Egas C."/>
            <person name="Nunes O.C."/>
        </authorList>
    </citation>
    <scope>NUCLEOTIDE SEQUENCE</scope>
    <source>
        <strain evidence="3">ON4</strain>
    </source>
</reference>
<evidence type="ECO:0000313" key="3">
    <source>
        <dbReference type="EMBL" id="MDJ1370752.1"/>
    </source>
</evidence>
<evidence type="ECO:0000256" key="1">
    <source>
        <dbReference type="SAM" id="MobiDB-lite"/>
    </source>
</evidence>
<gene>
    <name evidence="3" type="ORF">C7K25_05135</name>
</gene>
<keyword evidence="4" id="KW-1185">Reference proteome</keyword>
<feature type="compositionally biased region" description="Basic and acidic residues" evidence="1">
    <location>
        <begin position="77"/>
        <end position="92"/>
    </location>
</feature>
<proteinExistence type="predicted"/>